<evidence type="ECO:0000256" key="2">
    <source>
        <dbReference type="HAMAP-Rule" id="MF_00386"/>
    </source>
</evidence>
<dbReference type="eggNOG" id="COG0759">
    <property type="taxonomic scope" value="Bacteria"/>
</dbReference>
<evidence type="ECO:0000313" key="3">
    <source>
        <dbReference type="EMBL" id="EEP28060.1"/>
    </source>
</evidence>
<dbReference type="SMART" id="SM01234">
    <property type="entry name" value="Haemolytic"/>
    <property type="match status" value="1"/>
</dbReference>
<comment type="function">
    <text evidence="2">Could be involved in insertion of integral membrane proteins into the membrane.</text>
</comment>
<keyword evidence="1 2" id="KW-0472">Membrane</keyword>
<dbReference type="HAMAP" id="MF_00386">
    <property type="entry name" value="UPF0161_YidD"/>
    <property type="match status" value="1"/>
</dbReference>
<dbReference type="Proteomes" id="UP000003494">
    <property type="component" value="Unassembled WGS sequence"/>
</dbReference>
<evidence type="ECO:0000256" key="1">
    <source>
        <dbReference type="ARBA" id="ARBA00023136"/>
    </source>
</evidence>
<dbReference type="STRING" id="626523.GCWU000342_01607"/>
<comment type="subcellular location">
    <subcellularLocation>
        <location evidence="2">Cell membrane</location>
        <topology evidence="2">Peripheral membrane protein</topology>
        <orientation evidence="2">Cytoplasmic side</orientation>
    </subcellularLocation>
</comment>
<keyword evidence="2" id="KW-1003">Cell membrane</keyword>
<dbReference type="AlphaFoldDB" id="C4GCB8"/>
<name>C4GCB8_9FIRM</name>
<keyword evidence="4" id="KW-1185">Reference proteome</keyword>
<accession>C4GCB8</accession>
<proteinExistence type="inferred from homology"/>
<dbReference type="Pfam" id="PF01809">
    <property type="entry name" value="YidD"/>
    <property type="match status" value="1"/>
</dbReference>
<dbReference type="PANTHER" id="PTHR33383">
    <property type="entry name" value="MEMBRANE PROTEIN INSERTION EFFICIENCY FACTOR-RELATED"/>
    <property type="match status" value="1"/>
</dbReference>
<comment type="caution">
    <text evidence="3">The sequence shown here is derived from an EMBL/GenBank/DDBJ whole genome shotgun (WGS) entry which is preliminary data.</text>
</comment>
<gene>
    <name evidence="3" type="ORF">GCWU000342_01607</name>
</gene>
<dbReference type="RefSeq" id="WP_006906604.1">
    <property type="nucleotide sequence ID" value="NZ_GG665866.1"/>
</dbReference>
<dbReference type="NCBIfam" id="TIGR00278">
    <property type="entry name" value="membrane protein insertion efficiency factor YidD"/>
    <property type="match status" value="1"/>
</dbReference>
<comment type="similarity">
    <text evidence="2">Belongs to the UPF0161 family.</text>
</comment>
<dbReference type="PANTHER" id="PTHR33383:SF1">
    <property type="entry name" value="MEMBRANE PROTEIN INSERTION EFFICIENCY FACTOR-RELATED"/>
    <property type="match status" value="1"/>
</dbReference>
<dbReference type="InterPro" id="IPR002696">
    <property type="entry name" value="Membr_insert_effic_factor_YidD"/>
</dbReference>
<evidence type="ECO:0000313" key="4">
    <source>
        <dbReference type="Proteomes" id="UP000003494"/>
    </source>
</evidence>
<reference evidence="3" key="1">
    <citation type="submission" date="2009-04" db="EMBL/GenBank/DDBJ databases">
        <authorList>
            <person name="Weinstock G."/>
            <person name="Sodergren E."/>
            <person name="Clifton S."/>
            <person name="Fulton L."/>
            <person name="Fulton B."/>
            <person name="Courtney L."/>
            <person name="Fronick C."/>
            <person name="Harrison M."/>
            <person name="Strong C."/>
            <person name="Farmer C."/>
            <person name="Delahaunty K."/>
            <person name="Markovic C."/>
            <person name="Hall O."/>
            <person name="Minx P."/>
            <person name="Tomlinson C."/>
            <person name="Mitreva M."/>
            <person name="Nelson J."/>
            <person name="Hou S."/>
            <person name="Wollam A."/>
            <person name="Pepin K.H."/>
            <person name="Johnson M."/>
            <person name="Bhonagiri V."/>
            <person name="Nash W.E."/>
            <person name="Warren W."/>
            <person name="Chinwalla A."/>
            <person name="Mardis E.R."/>
            <person name="Wilson R.K."/>
        </authorList>
    </citation>
    <scope>NUCLEOTIDE SEQUENCE [LARGE SCALE GENOMIC DNA]</scope>
    <source>
        <strain evidence="3">DSM 14600</strain>
    </source>
</reference>
<dbReference type="GO" id="GO:0005886">
    <property type="term" value="C:plasma membrane"/>
    <property type="evidence" value="ECO:0007669"/>
    <property type="project" value="UniProtKB-SubCell"/>
</dbReference>
<dbReference type="EMBL" id="ACIP02000003">
    <property type="protein sequence ID" value="EEP28060.1"/>
    <property type="molecule type" value="Genomic_DNA"/>
</dbReference>
<organism evidence="3 4">
    <name type="scientific">Shuttleworthella satelles DSM 14600</name>
    <dbReference type="NCBI Taxonomy" id="626523"/>
    <lineage>
        <taxon>Bacteria</taxon>
        <taxon>Bacillati</taxon>
        <taxon>Bacillota</taxon>
        <taxon>Clostridia</taxon>
        <taxon>Lachnospirales</taxon>
        <taxon>Lachnospiraceae</taxon>
        <taxon>Shuttleworthella</taxon>
    </lineage>
</organism>
<protein>
    <recommendedName>
        <fullName evidence="2">Putative membrane protein insertion efficiency factor</fullName>
    </recommendedName>
</protein>
<sequence length="91" mass="10570">MRELLLRLIRIYQKYISPMKRSRCPYSPTCSAYGYEAISRHGALVGGLLAAYRVLRCNPFSHGGIDPVPRDREEIRRRYKLISFPKKNNKG</sequence>
<dbReference type="HOGENOM" id="CLU_144811_2_2_9"/>